<sequence>HRAQGRNQSRAGLRLYFLLFLTFSFFVVEVVISRITSSLAVLSDSFHMLSDVCALVVALVALSFAEKTQYTTKNTFGWIRAEVIGALVNSIFLTALCFTIILEGIERFVEPREIQNRIMLIGVGVAGLFVSLVGMKMLHEHTHEQVSTKKDMRTKEVGLSKEDQQCKSDSPATETQKANVEETPFNCSISSVSFLSKCLADVLHHNRMDVQINVTSAPSNELEESSSQLNIKGVFLHLLADALSSCVVVVNALIFYFVWNPCPDDEPCINPCVNSPCSAQVNLTHIVSTAGPCWVLYLDPSLTVIVVSILLYTTSPLLIESALILLQTVPMKIDMHQINEKLRTLDGVLAVHELHVWQLAGSRIIATAHIKCRDPSSYMNVAKQIKKLFHDAGIHATTIQPEFASIHSESGFNLCELPCQTLCAPKLCCSNGKNMNVERNSTIFCKKHDLKWHKSKRVVQEL</sequence>
<evidence type="ECO:0000259" key="10">
    <source>
        <dbReference type="Pfam" id="PF01545"/>
    </source>
</evidence>
<evidence type="ECO:0000256" key="7">
    <source>
        <dbReference type="ARBA" id="ARBA00023136"/>
    </source>
</evidence>
<keyword evidence="4 9" id="KW-0812">Transmembrane</keyword>
<dbReference type="Pfam" id="PF16916">
    <property type="entry name" value="ZT_dimer"/>
    <property type="match status" value="1"/>
</dbReference>
<feature type="transmembrane region" description="Helical" evidence="9">
    <location>
        <begin position="304"/>
        <end position="326"/>
    </location>
</feature>
<evidence type="ECO:0000256" key="6">
    <source>
        <dbReference type="ARBA" id="ARBA00022989"/>
    </source>
</evidence>
<dbReference type="GeneTree" id="ENSGT00940000156484"/>
<keyword evidence="3" id="KW-0813">Transport</keyword>
<dbReference type="AlphaFoldDB" id="A0A8C4TJ93"/>
<evidence type="ECO:0000256" key="9">
    <source>
        <dbReference type="SAM" id="Phobius"/>
    </source>
</evidence>
<reference evidence="12" key="3">
    <citation type="submission" date="2025-09" db="UniProtKB">
        <authorList>
            <consortium name="Ensembl"/>
        </authorList>
    </citation>
    <scope>IDENTIFICATION</scope>
</reference>
<dbReference type="InterPro" id="IPR027469">
    <property type="entry name" value="Cation_efflux_TMD_sf"/>
</dbReference>
<dbReference type="InterPro" id="IPR058533">
    <property type="entry name" value="Cation_efflux_TM"/>
</dbReference>
<evidence type="ECO:0000259" key="11">
    <source>
        <dbReference type="Pfam" id="PF16916"/>
    </source>
</evidence>
<feature type="region of interest" description="Disordered" evidence="8">
    <location>
        <begin position="144"/>
        <end position="177"/>
    </location>
</feature>
<dbReference type="NCBIfam" id="TIGR01297">
    <property type="entry name" value="CDF"/>
    <property type="match status" value="1"/>
</dbReference>
<dbReference type="GO" id="GO:0005385">
    <property type="term" value="F:zinc ion transmembrane transporter activity"/>
    <property type="evidence" value="ECO:0007669"/>
    <property type="project" value="TreeGrafter"/>
</dbReference>
<evidence type="ECO:0000256" key="1">
    <source>
        <dbReference type="ARBA" id="ARBA00004141"/>
    </source>
</evidence>
<evidence type="ECO:0000313" key="13">
    <source>
        <dbReference type="Proteomes" id="UP000694620"/>
    </source>
</evidence>
<keyword evidence="6 9" id="KW-1133">Transmembrane helix</keyword>
<evidence type="ECO:0000256" key="8">
    <source>
        <dbReference type="SAM" id="MobiDB-lite"/>
    </source>
</evidence>
<dbReference type="PANTHER" id="PTHR45820:SF1">
    <property type="entry name" value="PROTON-COUPLED ZINC ANTIPORTER SLC30A1"/>
    <property type="match status" value="1"/>
</dbReference>
<feature type="transmembrane region" description="Helical" evidence="9">
    <location>
        <begin position="114"/>
        <end position="135"/>
    </location>
</feature>
<feature type="compositionally biased region" description="Basic and acidic residues" evidence="8">
    <location>
        <begin position="144"/>
        <end position="166"/>
    </location>
</feature>
<accession>A0A8C4TJ93</accession>
<dbReference type="Ensembl" id="ENSECRT00000031957.1">
    <property type="protein sequence ID" value="ENSECRP00000031294.1"/>
    <property type="gene ID" value="ENSECRG00000021204.1"/>
</dbReference>
<feature type="domain" description="Cation efflux protein transmembrane" evidence="10">
    <location>
        <begin position="18"/>
        <end position="259"/>
    </location>
</feature>
<evidence type="ECO:0008006" key="14">
    <source>
        <dbReference type="Google" id="ProtNLM"/>
    </source>
</evidence>
<evidence type="ECO:0000256" key="4">
    <source>
        <dbReference type="ARBA" id="ARBA00022692"/>
    </source>
</evidence>
<dbReference type="InterPro" id="IPR027470">
    <property type="entry name" value="Cation_efflux_CTD"/>
</dbReference>
<reference evidence="12" key="1">
    <citation type="submission" date="2021-06" db="EMBL/GenBank/DDBJ databases">
        <authorList>
            <consortium name="Wellcome Sanger Institute Data Sharing"/>
        </authorList>
    </citation>
    <scope>NUCLEOTIDE SEQUENCE [LARGE SCALE GENOMIC DNA]</scope>
</reference>
<dbReference type="InterPro" id="IPR002524">
    <property type="entry name" value="Cation_efflux"/>
</dbReference>
<feature type="transmembrane region" description="Helical" evidence="9">
    <location>
        <begin position="45"/>
        <end position="65"/>
    </location>
</feature>
<comment type="subcellular location">
    <subcellularLocation>
        <location evidence="1">Membrane</location>
        <topology evidence="1">Multi-pass membrane protein</topology>
    </subcellularLocation>
</comment>
<evidence type="ECO:0000313" key="12">
    <source>
        <dbReference type="Ensembl" id="ENSECRP00000031294.1"/>
    </source>
</evidence>
<feature type="transmembrane region" description="Helical" evidence="9">
    <location>
        <begin position="234"/>
        <end position="259"/>
    </location>
</feature>
<feature type="domain" description="Cation efflux protein cytoplasmic" evidence="11">
    <location>
        <begin position="332"/>
        <end position="402"/>
    </location>
</feature>
<dbReference type="Proteomes" id="UP000694620">
    <property type="component" value="Chromosome 13"/>
</dbReference>
<evidence type="ECO:0000256" key="3">
    <source>
        <dbReference type="ARBA" id="ARBA00022448"/>
    </source>
</evidence>
<dbReference type="GO" id="GO:0005794">
    <property type="term" value="C:Golgi apparatus"/>
    <property type="evidence" value="ECO:0007669"/>
    <property type="project" value="TreeGrafter"/>
</dbReference>
<dbReference type="GO" id="GO:0005783">
    <property type="term" value="C:endoplasmic reticulum"/>
    <property type="evidence" value="ECO:0007669"/>
    <property type="project" value="TreeGrafter"/>
</dbReference>
<dbReference type="GO" id="GO:0006882">
    <property type="term" value="P:intracellular zinc ion homeostasis"/>
    <property type="evidence" value="ECO:0007669"/>
    <property type="project" value="TreeGrafter"/>
</dbReference>
<dbReference type="SUPFAM" id="SSF161111">
    <property type="entry name" value="Cation efflux protein transmembrane domain-like"/>
    <property type="match status" value="1"/>
</dbReference>
<evidence type="ECO:0000256" key="2">
    <source>
        <dbReference type="ARBA" id="ARBA00008873"/>
    </source>
</evidence>
<dbReference type="PANTHER" id="PTHR45820">
    <property type="entry name" value="FI23527P1"/>
    <property type="match status" value="1"/>
</dbReference>
<dbReference type="GO" id="GO:0010312">
    <property type="term" value="P:detoxification of zinc ion"/>
    <property type="evidence" value="ECO:0007669"/>
    <property type="project" value="TreeGrafter"/>
</dbReference>
<keyword evidence="5" id="KW-0862">Zinc</keyword>
<keyword evidence="13" id="KW-1185">Reference proteome</keyword>
<dbReference type="GO" id="GO:0019855">
    <property type="term" value="F:calcium channel inhibitor activity"/>
    <property type="evidence" value="ECO:0007669"/>
    <property type="project" value="TreeGrafter"/>
</dbReference>
<feature type="transmembrane region" description="Helical" evidence="9">
    <location>
        <begin position="77"/>
        <end position="102"/>
    </location>
</feature>
<reference evidence="12" key="2">
    <citation type="submission" date="2025-08" db="UniProtKB">
        <authorList>
            <consortium name="Ensembl"/>
        </authorList>
    </citation>
    <scope>IDENTIFICATION</scope>
</reference>
<dbReference type="Pfam" id="PF01545">
    <property type="entry name" value="Cation_efflux"/>
    <property type="match status" value="1"/>
</dbReference>
<proteinExistence type="inferred from homology"/>
<dbReference type="Gene3D" id="1.20.1510.10">
    <property type="entry name" value="Cation efflux protein transmembrane domain"/>
    <property type="match status" value="1"/>
</dbReference>
<protein>
    <recommendedName>
        <fullName evidence="14">Solute carrier family 30 member 1</fullName>
    </recommendedName>
</protein>
<keyword evidence="7 9" id="KW-0472">Membrane</keyword>
<evidence type="ECO:0000256" key="5">
    <source>
        <dbReference type="ARBA" id="ARBA00022833"/>
    </source>
</evidence>
<feature type="transmembrane region" description="Helical" evidence="9">
    <location>
        <begin position="12"/>
        <end position="33"/>
    </location>
</feature>
<name>A0A8C4TJ93_ERPCA</name>
<organism evidence="12 13">
    <name type="scientific">Erpetoichthys calabaricus</name>
    <name type="common">Rope fish</name>
    <name type="synonym">Calamoichthys calabaricus</name>
    <dbReference type="NCBI Taxonomy" id="27687"/>
    <lineage>
        <taxon>Eukaryota</taxon>
        <taxon>Metazoa</taxon>
        <taxon>Chordata</taxon>
        <taxon>Craniata</taxon>
        <taxon>Vertebrata</taxon>
        <taxon>Euteleostomi</taxon>
        <taxon>Actinopterygii</taxon>
        <taxon>Polypteriformes</taxon>
        <taxon>Polypteridae</taxon>
        <taxon>Erpetoichthys</taxon>
    </lineage>
</organism>
<dbReference type="GO" id="GO:0016020">
    <property type="term" value="C:membrane"/>
    <property type="evidence" value="ECO:0007669"/>
    <property type="project" value="UniProtKB-SubCell"/>
</dbReference>
<feature type="compositionally biased region" description="Polar residues" evidence="8">
    <location>
        <begin position="167"/>
        <end position="177"/>
    </location>
</feature>
<comment type="similarity">
    <text evidence="2">Belongs to the cation diffusion facilitator (CDF) transporter (TC 2.A.4) family. SLC30A subfamily.</text>
</comment>